<dbReference type="PANTHER" id="PTHR46773">
    <property type="match status" value="1"/>
</dbReference>
<dbReference type="SUPFAM" id="SSF50965">
    <property type="entry name" value="Galactose oxidase, central domain"/>
    <property type="match status" value="1"/>
</dbReference>
<dbReference type="Gene3D" id="2.120.10.80">
    <property type="entry name" value="Kelch-type beta propeller"/>
    <property type="match status" value="2"/>
</dbReference>
<organism evidence="3 4">
    <name type="scientific">Chlorella ohadii</name>
    <dbReference type="NCBI Taxonomy" id="2649997"/>
    <lineage>
        <taxon>Eukaryota</taxon>
        <taxon>Viridiplantae</taxon>
        <taxon>Chlorophyta</taxon>
        <taxon>core chlorophytes</taxon>
        <taxon>Trebouxiophyceae</taxon>
        <taxon>Chlorellales</taxon>
        <taxon>Chlorellaceae</taxon>
        <taxon>Chlorella clade</taxon>
        <taxon>Chlorella</taxon>
    </lineage>
</organism>
<dbReference type="Gene3D" id="3.40.50.2000">
    <property type="entry name" value="Glycogen Phosphorylase B"/>
    <property type="match status" value="1"/>
</dbReference>
<dbReference type="SUPFAM" id="SSF117281">
    <property type="entry name" value="Kelch motif"/>
    <property type="match status" value="1"/>
</dbReference>
<dbReference type="SUPFAM" id="SSF53756">
    <property type="entry name" value="UDP-Glycosyltransferase/glycogen phosphorylase"/>
    <property type="match status" value="1"/>
</dbReference>
<evidence type="ECO:0000259" key="2">
    <source>
        <dbReference type="Pfam" id="PF00534"/>
    </source>
</evidence>
<dbReference type="InterPro" id="IPR001296">
    <property type="entry name" value="Glyco_trans_1"/>
</dbReference>
<keyword evidence="4" id="KW-1185">Reference proteome</keyword>
<keyword evidence="1" id="KW-0808">Transferase</keyword>
<reference evidence="3" key="1">
    <citation type="submission" date="2020-11" db="EMBL/GenBank/DDBJ databases">
        <title>Chlorella ohadii genome sequencing and assembly.</title>
        <authorList>
            <person name="Murik O."/>
            <person name="Treves H."/>
            <person name="Kedem I."/>
            <person name="Shotland Y."/>
            <person name="Kaplan A."/>
        </authorList>
    </citation>
    <scope>NUCLEOTIDE SEQUENCE</scope>
    <source>
        <strain evidence="3">1</strain>
    </source>
</reference>
<evidence type="ECO:0000256" key="1">
    <source>
        <dbReference type="ARBA" id="ARBA00022676"/>
    </source>
</evidence>
<proteinExistence type="predicted"/>
<dbReference type="Pfam" id="PF16994">
    <property type="entry name" value="Glyco_trans_4_5"/>
    <property type="match status" value="1"/>
</dbReference>
<dbReference type="CDD" id="cd03801">
    <property type="entry name" value="GT4_PimA-like"/>
    <property type="match status" value="1"/>
</dbReference>
<dbReference type="EMBL" id="JADXDR010000048">
    <property type="protein sequence ID" value="KAI7842775.1"/>
    <property type="molecule type" value="Genomic_DNA"/>
</dbReference>
<comment type="caution">
    <text evidence="3">The sequence shown here is derived from an EMBL/GenBank/DDBJ whole genome shotgun (WGS) entry which is preliminary data.</text>
</comment>
<name>A0AAD5DVG1_9CHLO</name>
<dbReference type="Proteomes" id="UP001205105">
    <property type="component" value="Unassembled WGS sequence"/>
</dbReference>
<protein>
    <recommendedName>
        <fullName evidence="2">Glycosyl transferase family 1 domain-containing protein</fullName>
    </recommendedName>
</protein>
<dbReference type="Pfam" id="PF00534">
    <property type="entry name" value="Glycos_transf_1"/>
    <property type="match status" value="1"/>
</dbReference>
<dbReference type="InterPro" id="IPR015915">
    <property type="entry name" value="Kelch-typ_b-propeller"/>
</dbReference>
<keyword evidence="1" id="KW-0328">Glycosyltransferase</keyword>
<accession>A0AAD5DVG1</accession>
<evidence type="ECO:0000313" key="3">
    <source>
        <dbReference type="EMBL" id="KAI7842775.1"/>
    </source>
</evidence>
<sequence length="942" mass="100736">MNSGTVPSGHPKSRRPRLQFAAAALLPLVLLALAASKLLQPTGLRQPLAVQQLLQAVDCDDRSHVGGIPAMHAARAAAFSPRRQLRILMLTHDVTLTGAPQVLYEVTMHLRAQGHNVSFITMRGGELQEQLARDGIPLSFDADLQPLKYSTPVDPASFDVVVSNTIVTIHWLRHQVEAWGLPFLRKAVWWIHEQPLNADDGFAAVGATLKRHVMARCGAAAIVSTTTWAWWESWVLDGAHQAGLDYSPLVGRQESFGRQPALPPSLPNLRVVRNPLPSWITPLLKLNNSDSSAATRLPECSRASKQWPLAALRRDFRQRVNATEEDYVVLMVSANSEYKGVGRMLTIFTHAWQQAASLPGGVPGRLVAVFIGPGMLRLVPEVKKAVASLQPAPKNAGVDLLAAIHVLDGTDNSTERLGWYAAADVHVLNSECESFGRVTVEGMAASLPQLATACGGTLEVVQDGVTGLLHPPPSAGAASDAALLEHVLRLDRRTADGRALGERLGTASCRRVHAEFLPQQFLDASEALLRQVADGAQAADLAAAAGEGVAPSEGLTAGAAAMLPSGWAAAFMPSPANQARVVQRDMKWAWKELPAAHLVAAESIAVQAGSKLFILNGNVQRNGSAGVVPHALASVDLSSRTWQNGTAVLPADLAGTHWGAALAGNRHLFIVAGQKGSNCSPATMAAYRLDLQTQKVQAIPALPEPRYSPALAVLGDGRLHAFGGLLPDRVTPAREHWSLAVNADGSTGDTWVTEAPLPAHLGGSHSTVVELQPRGAAEPALYYWGRISQEEQPWGADVGNYSCAANREWGDAALWSFSQRRGWRRHRDLPLPLLYAAGCTVKLGQDAALVVGGQHFDGWLSRTLWLYNATEDSWARVGNAPQYNRGHVCGLHAGQLFMALGQQGKENGLSYETGPLSARQFWAPLPPELLGAAPAAKGSQGK</sequence>
<dbReference type="InterPro" id="IPR053256">
    <property type="entry name" value="Kelch_repeat-containing"/>
</dbReference>
<dbReference type="InterPro" id="IPR041693">
    <property type="entry name" value="Glyco_trans_4_5"/>
</dbReference>
<evidence type="ECO:0000313" key="4">
    <source>
        <dbReference type="Proteomes" id="UP001205105"/>
    </source>
</evidence>
<dbReference type="PANTHER" id="PTHR46773:SF5">
    <property type="entry name" value="OS04G0487100 PROTEIN"/>
    <property type="match status" value="1"/>
</dbReference>
<dbReference type="AlphaFoldDB" id="A0AAD5DVG1"/>
<feature type="domain" description="Glycosyl transferase family 1" evidence="2">
    <location>
        <begin position="314"/>
        <end position="481"/>
    </location>
</feature>
<dbReference type="InterPro" id="IPR011043">
    <property type="entry name" value="Gal_Oxase/kelch_b-propeller"/>
</dbReference>
<dbReference type="GO" id="GO:0016757">
    <property type="term" value="F:glycosyltransferase activity"/>
    <property type="evidence" value="ECO:0007669"/>
    <property type="project" value="UniProtKB-KW"/>
</dbReference>
<gene>
    <name evidence="3" type="ORF">COHA_003522</name>
</gene>